<dbReference type="Pfam" id="PF00098">
    <property type="entry name" value="zf-CCHC"/>
    <property type="match status" value="1"/>
</dbReference>
<organism evidence="4 5">
    <name type="scientific">Circinella minor</name>
    <dbReference type="NCBI Taxonomy" id="1195481"/>
    <lineage>
        <taxon>Eukaryota</taxon>
        <taxon>Fungi</taxon>
        <taxon>Fungi incertae sedis</taxon>
        <taxon>Mucoromycota</taxon>
        <taxon>Mucoromycotina</taxon>
        <taxon>Mucoromycetes</taxon>
        <taxon>Mucorales</taxon>
        <taxon>Lichtheimiaceae</taxon>
        <taxon>Circinella</taxon>
    </lineage>
</organism>
<protein>
    <recommendedName>
        <fullName evidence="3">CCHC-type domain-containing protein</fullName>
    </recommendedName>
</protein>
<comment type="caution">
    <text evidence="4">The sequence shown here is derived from an EMBL/GenBank/DDBJ whole genome shotgun (WGS) entry which is preliminary data.</text>
</comment>
<dbReference type="AlphaFoldDB" id="A0A8H7VGZ6"/>
<dbReference type="GO" id="GO:0003676">
    <property type="term" value="F:nucleic acid binding"/>
    <property type="evidence" value="ECO:0007669"/>
    <property type="project" value="InterPro"/>
</dbReference>
<gene>
    <name evidence="4" type="ORF">INT45_014128</name>
</gene>
<proteinExistence type="predicted"/>
<feature type="domain" description="CCHC-type" evidence="3">
    <location>
        <begin position="273"/>
        <end position="288"/>
    </location>
</feature>
<dbReference type="PROSITE" id="PS50158">
    <property type="entry name" value="ZF_CCHC"/>
    <property type="match status" value="1"/>
</dbReference>
<reference evidence="4 5" key="1">
    <citation type="submission" date="2020-12" db="EMBL/GenBank/DDBJ databases">
        <title>Metabolic potential, ecology and presence of endohyphal bacteria is reflected in genomic diversity of Mucoromycotina.</title>
        <authorList>
            <person name="Muszewska A."/>
            <person name="Okrasinska A."/>
            <person name="Steczkiewicz K."/>
            <person name="Drgas O."/>
            <person name="Orlowska M."/>
            <person name="Perlinska-Lenart U."/>
            <person name="Aleksandrzak-Piekarczyk T."/>
            <person name="Szatraj K."/>
            <person name="Zielenkiewicz U."/>
            <person name="Pilsyk S."/>
            <person name="Malc E."/>
            <person name="Mieczkowski P."/>
            <person name="Kruszewska J.S."/>
            <person name="Biernat P."/>
            <person name="Pawlowska J."/>
        </authorList>
    </citation>
    <scope>NUCLEOTIDE SEQUENCE [LARGE SCALE GENOMIC DNA]</scope>
    <source>
        <strain evidence="4 5">CBS 142.35</strain>
    </source>
</reference>
<feature type="compositionally biased region" description="Low complexity" evidence="2">
    <location>
        <begin position="10"/>
        <end position="24"/>
    </location>
</feature>
<feature type="region of interest" description="Disordered" evidence="2">
    <location>
        <begin position="1"/>
        <end position="28"/>
    </location>
</feature>
<keyword evidence="1" id="KW-0863">Zinc-finger</keyword>
<keyword evidence="1" id="KW-0862">Zinc</keyword>
<dbReference type="InterPro" id="IPR001878">
    <property type="entry name" value="Znf_CCHC"/>
</dbReference>
<dbReference type="SUPFAM" id="SSF57756">
    <property type="entry name" value="Retrovirus zinc finger-like domains"/>
    <property type="match status" value="1"/>
</dbReference>
<dbReference type="Proteomes" id="UP000646827">
    <property type="component" value="Unassembled WGS sequence"/>
</dbReference>
<keyword evidence="5" id="KW-1185">Reference proteome</keyword>
<evidence type="ECO:0000313" key="4">
    <source>
        <dbReference type="EMBL" id="KAG2214164.1"/>
    </source>
</evidence>
<evidence type="ECO:0000259" key="3">
    <source>
        <dbReference type="PROSITE" id="PS50158"/>
    </source>
</evidence>
<accession>A0A8H7VGZ6</accession>
<keyword evidence="1" id="KW-0479">Metal-binding</keyword>
<dbReference type="Gene3D" id="4.10.60.10">
    <property type="entry name" value="Zinc finger, CCHC-type"/>
    <property type="match status" value="1"/>
</dbReference>
<dbReference type="GO" id="GO:0008270">
    <property type="term" value="F:zinc ion binding"/>
    <property type="evidence" value="ECO:0007669"/>
    <property type="project" value="UniProtKB-KW"/>
</dbReference>
<feature type="compositionally biased region" description="Polar residues" evidence="2">
    <location>
        <begin position="297"/>
        <end position="326"/>
    </location>
</feature>
<dbReference type="SMART" id="SM00343">
    <property type="entry name" value="ZnF_C2HC"/>
    <property type="match status" value="2"/>
</dbReference>
<dbReference type="OrthoDB" id="2264205at2759"/>
<sequence length="353" mass="38872">MASSAKNQNSPDTGSGTQPPTTSTLPVPRLTYAKVVQKHRQSLMQKEQETINTPDDSDTQKTTKIIYSNIFCVGGSPTSVYSVFFDLSSRTEPLGKLMNLIGRTYPNNCGAQPIRKGSRVLIEVYFEKSEEIESALINGLNFKNGVLVKPCRTLLSNANITKVRLSKLPFMPPTKLLEGITTSLNIYGRVLDCGIYHDATSRIFMGNGFAVLDHQVIEGAQPFSAMSHNISWLITDDYFYATWASMPLHCARCHKPNHHVRICPSHPRNFRTCWTCGKVGHISVNCTDEQDHLLGNKGNNGSKRQRIRTSSIGLSTPATSGTSNTVPPEPIVHTSASDTTDKTPTAHIIENPQ</sequence>
<dbReference type="InterPro" id="IPR036875">
    <property type="entry name" value="Znf_CCHC_sf"/>
</dbReference>
<evidence type="ECO:0000313" key="5">
    <source>
        <dbReference type="Proteomes" id="UP000646827"/>
    </source>
</evidence>
<feature type="region of interest" description="Disordered" evidence="2">
    <location>
        <begin position="293"/>
        <end position="353"/>
    </location>
</feature>
<evidence type="ECO:0000256" key="2">
    <source>
        <dbReference type="SAM" id="MobiDB-lite"/>
    </source>
</evidence>
<name>A0A8H7VGZ6_9FUNG</name>
<feature type="non-terminal residue" evidence="4">
    <location>
        <position position="353"/>
    </location>
</feature>
<dbReference type="EMBL" id="JAEPRB010000631">
    <property type="protein sequence ID" value="KAG2214164.1"/>
    <property type="molecule type" value="Genomic_DNA"/>
</dbReference>
<evidence type="ECO:0000256" key="1">
    <source>
        <dbReference type="PROSITE-ProRule" id="PRU00047"/>
    </source>
</evidence>